<dbReference type="EMBL" id="BK059100">
    <property type="protein sequence ID" value="DAE29823.1"/>
    <property type="molecule type" value="Genomic_DNA"/>
</dbReference>
<reference evidence="1" key="1">
    <citation type="journal article" date="2021" name="Proc. Natl. Acad. Sci. U.S.A.">
        <title>A Catalog of Tens of Thousands of Viruses from Human Metagenomes Reveals Hidden Associations with Chronic Diseases.</title>
        <authorList>
            <person name="Tisza M.J."/>
            <person name="Buck C.B."/>
        </authorList>
    </citation>
    <scope>NUCLEOTIDE SEQUENCE</scope>
    <source>
        <strain evidence="1">CtqEG8</strain>
    </source>
</reference>
<sequence length="136" mass="15576">MTNEQAIARLEKIRLDIDHLISELKENDSGAVQQKIVESEETKKANELFEELWKLYPRKAGKSAISLAAKKRLLKVGREPMIQAVNAYAATTKGKDEKYILMGSTFFNTRYQDYLGVKPQQKTPIVYKDGVARLEW</sequence>
<evidence type="ECO:0000313" key="1">
    <source>
        <dbReference type="EMBL" id="DAE29823.1"/>
    </source>
</evidence>
<organism evidence="1">
    <name type="scientific">virus sp. ctqEG8</name>
    <dbReference type="NCBI Taxonomy" id="2827998"/>
    <lineage>
        <taxon>Viruses</taxon>
    </lineage>
</organism>
<accession>A0A8S5REN8</accession>
<name>A0A8S5REN8_9VIRU</name>
<protein>
    <submittedName>
        <fullName evidence="1">Replisome organizer protein</fullName>
    </submittedName>
</protein>
<proteinExistence type="predicted"/>